<keyword evidence="4" id="KW-1185">Reference proteome</keyword>
<feature type="domain" description="Glycosyl transferase CAP10" evidence="2">
    <location>
        <begin position="43"/>
        <end position="307"/>
    </location>
</feature>
<reference evidence="3 4" key="1">
    <citation type="journal article" date="2012" name="J. Bacteriol.">
        <title>Genome Sequence of Nitratireductor indicus Type Strain C115.</title>
        <authorList>
            <person name="Lai Q."/>
            <person name="Li G."/>
            <person name="Yu Z."/>
            <person name="Shao Z."/>
        </authorList>
    </citation>
    <scope>NUCLEOTIDE SEQUENCE [LARGE SCALE GENOMIC DNA]</scope>
    <source>
        <strain evidence="3 4">C115</strain>
    </source>
</reference>
<dbReference type="Proteomes" id="UP000007374">
    <property type="component" value="Unassembled WGS sequence"/>
</dbReference>
<keyword evidence="1" id="KW-0808">Transferase</keyword>
<dbReference type="GO" id="GO:0016740">
    <property type="term" value="F:transferase activity"/>
    <property type="evidence" value="ECO:0007669"/>
    <property type="project" value="UniProtKB-KW"/>
</dbReference>
<name>K2PGE2_9HYPH</name>
<evidence type="ECO:0000313" key="4">
    <source>
        <dbReference type="Proteomes" id="UP000007374"/>
    </source>
</evidence>
<accession>K2PGE2</accession>
<dbReference type="SMART" id="SM00672">
    <property type="entry name" value="CAP10"/>
    <property type="match status" value="1"/>
</dbReference>
<dbReference type="Pfam" id="PF05686">
    <property type="entry name" value="Glyco_transf_90"/>
    <property type="match status" value="1"/>
</dbReference>
<dbReference type="RefSeq" id="WP_009452759.1">
    <property type="nucleotide sequence ID" value="NZ_AMSI01000025.1"/>
</dbReference>
<dbReference type="InterPro" id="IPR006598">
    <property type="entry name" value="CAP10"/>
</dbReference>
<comment type="caution">
    <text evidence="3">The sequence shown here is derived from an EMBL/GenBank/DDBJ whole genome shotgun (WGS) entry which is preliminary data.</text>
</comment>
<sequence>MWTRVKSPLQRVVYYTVALLRELVPQPLWHWLWQRQLDAIARRGASVEVIQRVNYYNKLTPGASIEGAPLSKNLAFRPTYYYFDLREYACVFPASFRLAHRFGDVTEVPAMPSIIKSRPIAEKNAAAVLMKLDRLRHFRWPKDPFRLEEKKPVAIWRGTMNNPARERIVGLYASDRRFDIGQTGEGFEGIPAKPHVSIREHMRCRYIVSLEGRDVATNLKWIMASNSLCLMPRPRCETWFMEGLLEPGVHYAELCDDLSNLPDLVEHFERHPEEARSIIRAANAHVARFANRRREHLISMLVLQKYFECTGQIFPREVTELVS</sequence>
<proteinExistence type="predicted"/>
<evidence type="ECO:0000256" key="1">
    <source>
        <dbReference type="ARBA" id="ARBA00022679"/>
    </source>
</evidence>
<dbReference type="AlphaFoldDB" id="K2PGE2"/>
<dbReference type="InterPro" id="IPR051091">
    <property type="entry name" value="O-Glucosyltr/Glycosyltrsf_90"/>
</dbReference>
<organism evidence="3 4">
    <name type="scientific">Nitratireductor indicus C115</name>
    <dbReference type="NCBI Taxonomy" id="1231190"/>
    <lineage>
        <taxon>Bacteria</taxon>
        <taxon>Pseudomonadati</taxon>
        <taxon>Pseudomonadota</taxon>
        <taxon>Alphaproteobacteria</taxon>
        <taxon>Hyphomicrobiales</taxon>
        <taxon>Phyllobacteriaceae</taxon>
        <taxon>Nitratireductor</taxon>
    </lineage>
</organism>
<dbReference type="eggNOG" id="ENOG502Z7XI">
    <property type="taxonomic scope" value="Bacteria"/>
</dbReference>
<gene>
    <name evidence="3" type="ORF">NA8A_22616</name>
</gene>
<protein>
    <submittedName>
        <fullName evidence="3">Lipopolysaccharide-modifying protein</fullName>
    </submittedName>
</protein>
<evidence type="ECO:0000313" key="3">
    <source>
        <dbReference type="EMBL" id="EKF40087.1"/>
    </source>
</evidence>
<dbReference type="STRING" id="721133.SAMN05216176_12016"/>
<dbReference type="PANTHER" id="PTHR12203">
    <property type="entry name" value="KDEL LYS-ASP-GLU-LEU CONTAINING - RELATED"/>
    <property type="match status" value="1"/>
</dbReference>
<dbReference type="PANTHER" id="PTHR12203:SF35">
    <property type="entry name" value="PROTEIN O-GLUCOSYLTRANSFERASE 1"/>
    <property type="match status" value="1"/>
</dbReference>
<dbReference type="EMBL" id="AMSI01000025">
    <property type="protein sequence ID" value="EKF40087.1"/>
    <property type="molecule type" value="Genomic_DNA"/>
</dbReference>
<evidence type="ECO:0000259" key="2">
    <source>
        <dbReference type="SMART" id="SM00672"/>
    </source>
</evidence>
<dbReference type="OrthoDB" id="767964at2"/>
<dbReference type="PATRIC" id="fig|1231190.3.peg.4667"/>